<sequence>MSPRRRPLHTCRVSILATAHRAYMRAQDFNGPSGSLFKVFTRLANKISPFVYVVQYQCLSMLSFADSTILTAEDVIEKVFPASSYVFDKIDELIQVTEALPDRIDDVINKVPGFIHQIPLLDWVLVHCILWLSFWVSIITCWESRAVREKEIPVDPNCNECYDRLAYLADADYPADQEPHFDSRKTGQFSPVSEAGGETRTSDAETHEKGSYKEILQKGIKESYKEVLTKGMKEEIEEENKDSLEGKNERINVKTEDNGQIEDESTNDPILELFESAWLKKPARRKKGDSISYM</sequence>
<dbReference type="EMBL" id="JBJKBG010000008">
    <property type="protein sequence ID" value="KAL3728607.1"/>
    <property type="molecule type" value="Genomic_DNA"/>
</dbReference>
<feature type="region of interest" description="Disordered" evidence="1">
    <location>
        <begin position="177"/>
        <end position="211"/>
    </location>
</feature>
<name>A0ABD3JMF0_EUCGL</name>
<dbReference type="EMBL" id="JBJKBG010000008">
    <property type="protein sequence ID" value="KAL3728608.1"/>
    <property type="molecule type" value="Genomic_DNA"/>
</dbReference>
<evidence type="ECO:0000313" key="2">
    <source>
        <dbReference type="EMBL" id="KAL3728608.1"/>
    </source>
</evidence>
<dbReference type="PANTHER" id="PTHR37710">
    <property type="entry name" value="TRANSMEMBRANE PROTEIN"/>
    <property type="match status" value="1"/>
</dbReference>
<gene>
    <name evidence="2" type="ORF">ACJRO7_033227</name>
</gene>
<keyword evidence="3" id="KW-1185">Reference proteome</keyword>
<dbReference type="EMBL" id="JBJKBG010000008">
    <property type="protein sequence ID" value="KAL3728609.1"/>
    <property type="molecule type" value="Genomic_DNA"/>
</dbReference>
<dbReference type="AlphaFoldDB" id="A0ABD3JMF0"/>
<feature type="region of interest" description="Disordered" evidence="1">
    <location>
        <begin position="236"/>
        <end position="267"/>
    </location>
</feature>
<protein>
    <submittedName>
        <fullName evidence="2">Uncharacterized protein</fullName>
    </submittedName>
</protein>
<organism evidence="2 3">
    <name type="scientific">Eucalyptus globulus</name>
    <name type="common">Tasmanian blue gum</name>
    <dbReference type="NCBI Taxonomy" id="34317"/>
    <lineage>
        <taxon>Eukaryota</taxon>
        <taxon>Viridiplantae</taxon>
        <taxon>Streptophyta</taxon>
        <taxon>Embryophyta</taxon>
        <taxon>Tracheophyta</taxon>
        <taxon>Spermatophyta</taxon>
        <taxon>Magnoliopsida</taxon>
        <taxon>eudicotyledons</taxon>
        <taxon>Gunneridae</taxon>
        <taxon>Pentapetalae</taxon>
        <taxon>rosids</taxon>
        <taxon>malvids</taxon>
        <taxon>Myrtales</taxon>
        <taxon>Myrtaceae</taxon>
        <taxon>Myrtoideae</taxon>
        <taxon>Eucalypteae</taxon>
        <taxon>Eucalyptus</taxon>
    </lineage>
</organism>
<feature type="compositionally biased region" description="Basic and acidic residues" evidence="1">
    <location>
        <begin position="200"/>
        <end position="211"/>
    </location>
</feature>
<dbReference type="PANTHER" id="PTHR37710:SF1">
    <property type="entry name" value="TRANSMEMBRANE PROTEIN"/>
    <property type="match status" value="1"/>
</dbReference>
<evidence type="ECO:0000313" key="3">
    <source>
        <dbReference type="Proteomes" id="UP001634007"/>
    </source>
</evidence>
<proteinExistence type="predicted"/>
<reference evidence="2 3" key="1">
    <citation type="submission" date="2024-11" db="EMBL/GenBank/DDBJ databases">
        <title>Chromosome-level genome assembly of Eucalyptus globulus Labill. provides insights into its genome evolution.</title>
        <authorList>
            <person name="Li X."/>
        </authorList>
    </citation>
    <scope>NUCLEOTIDE SEQUENCE [LARGE SCALE GENOMIC DNA]</scope>
    <source>
        <strain evidence="2">CL2024</strain>
        <tissue evidence="2">Fresh tender leaves</tissue>
    </source>
</reference>
<accession>A0ABD3JMF0</accession>
<evidence type="ECO:0000256" key="1">
    <source>
        <dbReference type="SAM" id="MobiDB-lite"/>
    </source>
</evidence>
<comment type="caution">
    <text evidence="2">The sequence shown here is derived from an EMBL/GenBank/DDBJ whole genome shotgun (WGS) entry which is preliminary data.</text>
</comment>
<dbReference type="Proteomes" id="UP001634007">
    <property type="component" value="Unassembled WGS sequence"/>
</dbReference>
<feature type="compositionally biased region" description="Basic and acidic residues" evidence="1">
    <location>
        <begin position="241"/>
        <end position="257"/>
    </location>
</feature>